<dbReference type="Gene3D" id="2.40.128.110">
    <property type="entry name" value="Lipid/polyisoprenoid-binding, YceI-like"/>
    <property type="match status" value="1"/>
</dbReference>
<sequence length="176" mass="19203">MMSTVKWTIDPTHSEINFKVKHLVISTVTGKFKEFEGAAEVPADDFSGSKIAFSANTDSIDTNQSDRDAHLKSEDFFDAEKFPKLSFSNGVLSNEGGNYTLKGDLTIKDITKSIELDVDFGGVAEDPYGNTKAGFDLEGKISRKEFGLTWDAVTEAGNVMVGDPIRILASIQLVKN</sequence>
<dbReference type="SMART" id="SM00867">
    <property type="entry name" value="YceI"/>
    <property type="match status" value="1"/>
</dbReference>
<dbReference type="PANTHER" id="PTHR34406">
    <property type="entry name" value="PROTEIN YCEI"/>
    <property type="match status" value="1"/>
</dbReference>
<reference evidence="2 3" key="1">
    <citation type="submission" date="2018-06" db="EMBL/GenBank/DDBJ databases">
        <title>Echinicola strongylocentroti sp. nov., isolated from a sea urchin Strongylocentrotus intermedius.</title>
        <authorList>
            <person name="Bae S.S."/>
        </authorList>
    </citation>
    <scope>NUCLEOTIDE SEQUENCE [LARGE SCALE GENOMIC DNA]</scope>
    <source>
        <strain evidence="2 3">MEBiC08714</strain>
    </source>
</reference>
<dbReference type="Proteomes" id="UP000248688">
    <property type="component" value="Chromosome"/>
</dbReference>
<evidence type="ECO:0000259" key="1">
    <source>
        <dbReference type="SMART" id="SM00867"/>
    </source>
</evidence>
<dbReference type="InterPro" id="IPR007372">
    <property type="entry name" value="Lipid/polyisoprenoid-bd_YceI"/>
</dbReference>
<name>A0A2Z4ILA8_9BACT</name>
<dbReference type="SUPFAM" id="SSF101874">
    <property type="entry name" value="YceI-like"/>
    <property type="match status" value="1"/>
</dbReference>
<dbReference type="AlphaFoldDB" id="A0A2Z4ILA8"/>
<accession>A0A2Z4ILA8</accession>
<keyword evidence="3" id="KW-1185">Reference proteome</keyword>
<dbReference type="EMBL" id="CP030041">
    <property type="protein sequence ID" value="AWW31163.1"/>
    <property type="molecule type" value="Genomic_DNA"/>
</dbReference>
<feature type="domain" description="Lipid/polyisoprenoid-binding YceI-like" evidence="1">
    <location>
        <begin position="6"/>
        <end position="174"/>
    </location>
</feature>
<evidence type="ECO:0000313" key="3">
    <source>
        <dbReference type="Proteomes" id="UP000248688"/>
    </source>
</evidence>
<evidence type="ECO:0000313" key="2">
    <source>
        <dbReference type="EMBL" id="AWW31163.1"/>
    </source>
</evidence>
<dbReference type="InterPro" id="IPR036761">
    <property type="entry name" value="TTHA0802/YceI-like_sf"/>
</dbReference>
<proteinExistence type="predicted"/>
<dbReference type="OrthoDB" id="9811006at2"/>
<gene>
    <name evidence="2" type="ORF">DN752_14075</name>
</gene>
<dbReference type="PANTHER" id="PTHR34406:SF1">
    <property type="entry name" value="PROTEIN YCEI"/>
    <property type="match status" value="1"/>
</dbReference>
<dbReference type="Pfam" id="PF04264">
    <property type="entry name" value="YceI"/>
    <property type="match status" value="1"/>
</dbReference>
<protein>
    <recommendedName>
        <fullName evidence="1">Lipid/polyisoprenoid-binding YceI-like domain-containing protein</fullName>
    </recommendedName>
</protein>
<dbReference type="KEGG" id="est:DN752_14075"/>
<organism evidence="2 3">
    <name type="scientific">Echinicola strongylocentroti</name>
    <dbReference type="NCBI Taxonomy" id="1795355"/>
    <lineage>
        <taxon>Bacteria</taxon>
        <taxon>Pseudomonadati</taxon>
        <taxon>Bacteroidota</taxon>
        <taxon>Cytophagia</taxon>
        <taxon>Cytophagales</taxon>
        <taxon>Cyclobacteriaceae</taxon>
        <taxon>Echinicola</taxon>
    </lineage>
</organism>